<accession>A0A1B8QDU1</accession>
<dbReference type="EMBL" id="LZMZ01000009">
    <property type="protein sequence ID" value="OBX79865.1"/>
    <property type="molecule type" value="Genomic_DNA"/>
</dbReference>
<evidence type="ECO:0000256" key="1">
    <source>
        <dbReference type="ARBA" id="ARBA00004985"/>
    </source>
</evidence>
<comment type="subcellular location">
    <subcellularLocation>
        <location evidence="7">Cytoplasm</location>
    </subcellularLocation>
</comment>
<dbReference type="InterPro" id="IPR015590">
    <property type="entry name" value="Aldehyde_DH_dom"/>
</dbReference>
<comment type="pathway">
    <text evidence="1 7">Amino-acid biosynthesis; L-proline biosynthesis; L-glutamate 5-semialdehyde from L-glutamate: step 2/2.</text>
</comment>
<dbReference type="NCBIfam" id="NF001221">
    <property type="entry name" value="PRK00197.1"/>
    <property type="match status" value="1"/>
</dbReference>
<evidence type="ECO:0000256" key="5">
    <source>
        <dbReference type="ARBA" id="ARBA00023002"/>
    </source>
</evidence>
<dbReference type="InterPro" id="IPR000965">
    <property type="entry name" value="GPR_dom"/>
</dbReference>
<dbReference type="HAMAP" id="MF_00412">
    <property type="entry name" value="ProA"/>
    <property type="match status" value="1"/>
</dbReference>
<dbReference type="CDD" id="cd07079">
    <property type="entry name" value="ALDH_F18-19_ProA-GPR"/>
    <property type="match status" value="1"/>
</dbReference>
<comment type="caution">
    <text evidence="9">The sequence shown here is derived from an EMBL/GenBank/DDBJ whole genome shotgun (WGS) entry which is preliminary data.</text>
</comment>
<keyword evidence="2 7" id="KW-0028">Amino-acid biosynthesis</keyword>
<dbReference type="Pfam" id="PF00171">
    <property type="entry name" value="Aldedh"/>
    <property type="match status" value="2"/>
</dbReference>
<keyword evidence="4 7" id="KW-0521">NADP</keyword>
<dbReference type="Proteomes" id="UP000092508">
    <property type="component" value="Unassembled WGS sequence"/>
</dbReference>
<dbReference type="InterPro" id="IPR016163">
    <property type="entry name" value="Ald_DH_C"/>
</dbReference>
<dbReference type="PANTHER" id="PTHR11063">
    <property type="entry name" value="GLUTAMATE SEMIALDEHYDE DEHYDROGENASE"/>
    <property type="match status" value="1"/>
</dbReference>
<sequence length="442" mass="46819">MTSPTLDTSLPSSDPADISAYMHALGERAKTAAFALAKADTQRKNHALQAIADALQMAQADILAANARDVANAQATGLDAALLDRLTLTESRFAAMLHGLYDVIALPDPIGTITDLQFRPSGIQLGKMRVPLGVVGMIYESRPNVTIEAASLALKSGNAIILRGGSEAFYSNQALATCVQQGLQAAGLPSDAVQVVATTDRAAVGVLVTLTDFVDVIVPRGGKGLIERVSCEARVPVIKHLDGNCHTFIDRFADIDMATNICVNAKTQRYGTCNTMETLLIDTAIAEHALPVVAQAIVAADDAMQLHVCPESLTLLQPLPALQGHLTPATDSDWDAEFLAPILAVKVVADLDAAITHINRHGSAHSDAIITEHYAHALRFLREVDSSSVMINASTRFADGFEYGLGAEIGISTDKIHARGPVGLEGLTSQKWIVFGHGEVRA</sequence>
<dbReference type="GO" id="GO:0055129">
    <property type="term" value="P:L-proline biosynthetic process"/>
    <property type="evidence" value="ECO:0007669"/>
    <property type="project" value="UniProtKB-UniRule"/>
</dbReference>
<keyword evidence="7" id="KW-0963">Cytoplasm</keyword>
<dbReference type="PIRSF" id="PIRSF000151">
    <property type="entry name" value="GPR"/>
    <property type="match status" value="1"/>
</dbReference>
<evidence type="ECO:0000256" key="6">
    <source>
        <dbReference type="ARBA" id="ARBA00049024"/>
    </source>
</evidence>
<comment type="similarity">
    <text evidence="7">Belongs to the gamma-glutamyl phosphate reductase family.</text>
</comment>
<gene>
    <name evidence="7" type="primary">proA</name>
    <name evidence="9" type="ORF">A9308_04350</name>
</gene>
<comment type="function">
    <text evidence="7">Catalyzes the NADPH-dependent reduction of L-glutamate 5-phosphate into L-glutamate 5-semialdehyde and phosphate. The product spontaneously undergoes cyclization to form 1-pyrroline-5-carboxylate.</text>
</comment>
<dbReference type="GO" id="GO:0004350">
    <property type="term" value="F:glutamate-5-semialdehyde dehydrogenase activity"/>
    <property type="evidence" value="ECO:0007669"/>
    <property type="project" value="UniProtKB-UniRule"/>
</dbReference>
<dbReference type="Gene3D" id="3.40.309.10">
    <property type="entry name" value="Aldehyde Dehydrogenase, Chain A, domain 2"/>
    <property type="match status" value="1"/>
</dbReference>
<evidence type="ECO:0000256" key="3">
    <source>
        <dbReference type="ARBA" id="ARBA00022650"/>
    </source>
</evidence>
<dbReference type="InterPro" id="IPR016161">
    <property type="entry name" value="Ald_DH/histidinol_DH"/>
</dbReference>
<evidence type="ECO:0000256" key="4">
    <source>
        <dbReference type="ARBA" id="ARBA00022857"/>
    </source>
</evidence>
<proteinExistence type="inferred from homology"/>
<dbReference type="PROSITE" id="PS01223">
    <property type="entry name" value="PROA"/>
    <property type="match status" value="1"/>
</dbReference>
<organism evidence="9 10">
    <name type="scientific">Faucicola atlantae</name>
    <dbReference type="NCBI Taxonomy" id="34059"/>
    <lineage>
        <taxon>Bacteria</taxon>
        <taxon>Pseudomonadati</taxon>
        <taxon>Pseudomonadota</taxon>
        <taxon>Gammaproteobacteria</taxon>
        <taxon>Moraxellales</taxon>
        <taxon>Moraxellaceae</taxon>
        <taxon>Faucicola</taxon>
    </lineage>
</organism>
<evidence type="ECO:0000313" key="10">
    <source>
        <dbReference type="Proteomes" id="UP000092508"/>
    </source>
</evidence>
<dbReference type="NCBIfam" id="TIGR00407">
    <property type="entry name" value="proA"/>
    <property type="match status" value="1"/>
</dbReference>
<dbReference type="GO" id="GO:0050661">
    <property type="term" value="F:NADP binding"/>
    <property type="evidence" value="ECO:0007669"/>
    <property type="project" value="InterPro"/>
</dbReference>
<dbReference type="EC" id="1.2.1.41" evidence="7"/>
<evidence type="ECO:0000313" key="9">
    <source>
        <dbReference type="EMBL" id="OBX79865.1"/>
    </source>
</evidence>
<feature type="domain" description="Aldehyde dehydrogenase" evidence="8">
    <location>
        <begin position="334"/>
        <end position="398"/>
    </location>
</feature>
<feature type="domain" description="Aldehyde dehydrogenase" evidence="8">
    <location>
        <begin position="24"/>
        <end position="296"/>
    </location>
</feature>
<dbReference type="SUPFAM" id="SSF53720">
    <property type="entry name" value="ALDH-like"/>
    <property type="match status" value="1"/>
</dbReference>
<dbReference type="Gene3D" id="3.40.605.10">
    <property type="entry name" value="Aldehyde Dehydrogenase, Chain A, domain 1"/>
    <property type="match status" value="1"/>
</dbReference>
<name>A0A1B8QDU1_9GAMM</name>
<reference evidence="9 10" key="1">
    <citation type="submission" date="2016-06" db="EMBL/GenBank/DDBJ databases">
        <title>Draft genome of Moraxella atlantae CCUG 66109.</title>
        <authorList>
            <person name="Salva-Serra F."/>
            <person name="Engstrom-Jakobsson H."/>
            <person name="Thorell K."/>
            <person name="Gonzales-Siles L."/>
            <person name="Karlsson R."/>
            <person name="Boulund F."/>
            <person name="Engstrand L."/>
            <person name="Kristiansson E."/>
            <person name="Moore E."/>
        </authorList>
    </citation>
    <scope>NUCLEOTIDE SEQUENCE [LARGE SCALE GENOMIC DNA]</scope>
    <source>
        <strain evidence="9 10">CCUG 66109</strain>
    </source>
</reference>
<dbReference type="InterPro" id="IPR016162">
    <property type="entry name" value="Ald_DH_N"/>
</dbReference>
<evidence type="ECO:0000256" key="2">
    <source>
        <dbReference type="ARBA" id="ARBA00022605"/>
    </source>
</evidence>
<evidence type="ECO:0000256" key="7">
    <source>
        <dbReference type="HAMAP-Rule" id="MF_00412"/>
    </source>
</evidence>
<keyword evidence="5 7" id="KW-0560">Oxidoreductase</keyword>
<dbReference type="OrthoDB" id="9809970at2"/>
<dbReference type="InterPro" id="IPR012134">
    <property type="entry name" value="Glu-5-SA_DH"/>
</dbReference>
<dbReference type="AlphaFoldDB" id="A0A1B8QDU1"/>
<dbReference type="PANTHER" id="PTHR11063:SF8">
    <property type="entry name" value="DELTA-1-PYRROLINE-5-CARBOXYLATE SYNTHASE"/>
    <property type="match status" value="1"/>
</dbReference>
<dbReference type="STRING" id="34059.A9308_04350"/>
<comment type="catalytic activity">
    <reaction evidence="6 7">
        <text>L-glutamate 5-semialdehyde + phosphate + NADP(+) = L-glutamyl 5-phosphate + NADPH + H(+)</text>
        <dbReference type="Rhea" id="RHEA:19541"/>
        <dbReference type="ChEBI" id="CHEBI:15378"/>
        <dbReference type="ChEBI" id="CHEBI:43474"/>
        <dbReference type="ChEBI" id="CHEBI:57783"/>
        <dbReference type="ChEBI" id="CHEBI:58066"/>
        <dbReference type="ChEBI" id="CHEBI:58274"/>
        <dbReference type="ChEBI" id="CHEBI:58349"/>
        <dbReference type="EC" id="1.2.1.41"/>
    </reaction>
</comment>
<keyword evidence="3 7" id="KW-0641">Proline biosynthesis</keyword>
<dbReference type="GO" id="GO:0005737">
    <property type="term" value="C:cytoplasm"/>
    <property type="evidence" value="ECO:0007669"/>
    <property type="project" value="UniProtKB-SubCell"/>
</dbReference>
<dbReference type="FunFam" id="3.40.309.10:FF:000006">
    <property type="entry name" value="Gamma-glutamyl phosphate reductase"/>
    <property type="match status" value="1"/>
</dbReference>
<protein>
    <recommendedName>
        <fullName evidence="7">Gamma-glutamyl phosphate reductase</fullName>
        <shortName evidence="7">GPR</shortName>
        <ecNumber evidence="7">1.2.1.41</ecNumber>
    </recommendedName>
    <alternativeName>
        <fullName evidence="7">Glutamate-5-semialdehyde dehydrogenase</fullName>
    </alternativeName>
    <alternativeName>
        <fullName evidence="7">Glutamyl-gamma-semialdehyde dehydrogenase</fullName>
        <shortName evidence="7">GSA dehydrogenase</shortName>
    </alternativeName>
</protein>
<evidence type="ECO:0000259" key="8">
    <source>
        <dbReference type="Pfam" id="PF00171"/>
    </source>
</evidence>
<dbReference type="UniPathway" id="UPA00098">
    <property type="reaction ID" value="UER00360"/>
</dbReference>
<dbReference type="InterPro" id="IPR020593">
    <property type="entry name" value="G-glutamylP_reductase_CS"/>
</dbReference>